<dbReference type="EMBL" id="CP108222">
    <property type="protein sequence ID" value="WTT22106.1"/>
    <property type="molecule type" value="Genomic_DNA"/>
</dbReference>
<dbReference type="GO" id="GO:0004673">
    <property type="term" value="F:protein histidine kinase activity"/>
    <property type="evidence" value="ECO:0007669"/>
    <property type="project" value="UniProtKB-EC"/>
</dbReference>
<feature type="transmembrane region" description="Helical" evidence="7">
    <location>
        <begin position="36"/>
        <end position="56"/>
    </location>
</feature>
<dbReference type="GO" id="GO:0005524">
    <property type="term" value="F:ATP binding"/>
    <property type="evidence" value="ECO:0007669"/>
    <property type="project" value="UniProtKB-KW"/>
</dbReference>
<reference evidence="8" key="1">
    <citation type="submission" date="2022-10" db="EMBL/GenBank/DDBJ databases">
        <title>The complete genomes of actinobacterial strains from the NBC collection.</title>
        <authorList>
            <person name="Joergensen T.S."/>
            <person name="Alvarez Arevalo M."/>
            <person name="Sterndorff E.B."/>
            <person name="Faurdal D."/>
            <person name="Vuksanovic O."/>
            <person name="Mourched A.-S."/>
            <person name="Charusanti P."/>
            <person name="Shaw S."/>
            <person name="Blin K."/>
            <person name="Weber T."/>
        </authorList>
    </citation>
    <scope>NUCLEOTIDE SEQUENCE</scope>
    <source>
        <strain evidence="8">NBC_00093</strain>
    </source>
</reference>
<dbReference type="GO" id="GO:0000160">
    <property type="term" value="P:phosphorelay signal transduction system"/>
    <property type="evidence" value="ECO:0007669"/>
    <property type="project" value="TreeGrafter"/>
</dbReference>
<sequence length="490" mass="52307">MPAPQPSARPAPHGRGKGKRRAPIDRFVLEQIRSAVAPPLVICIGFLGVAVIVWRTGQVPTGYLLALVTCGPVAATVAGVFRSRTAAKAVDQAHKAQLQRVTAAAAALEKLVQFTAEELCRGGTPSVPESLPPIEAAGPADDVVALLDELQVQAADALIRVHSESRSSVLLSMNGQFARREHALLDRALELLDLVQRQTDDPDQLDTLWKLDHLVTRLRRWVESKSASAGESLRSHQQPVNVVELLRGAVQEVEYYSQVSIAASTVGVDLGLPRHVGPDLTHLLAELVENATAFCDQSAKVQVRAQQVPRGLAIEVEDRVAIPMKSADRTRYNLLLEDPDQVDVTPLVRAGKLGLLTAAKIARIHGIAVHLSENSTGGTTALVVVPNRLLVQRAAPSALPTPAAVPTPQYTSPPPPAVTPHTALAPPGVGQEGGVPPLPQRVPEDVEPEPAPLRPPSARPRFGLAAEFRDSFRSGRAPHDPQSVRPATHS</sequence>
<keyword evidence="5" id="KW-0418">Kinase</keyword>
<feature type="compositionally biased region" description="Low complexity" evidence="6">
    <location>
        <begin position="419"/>
        <end position="429"/>
    </location>
</feature>
<comment type="catalytic activity">
    <reaction evidence="1">
        <text>ATP + protein L-histidine = ADP + protein N-phospho-L-histidine.</text>
        <dbReference type="EC" id="2.7.13.3"/>
    </reaction>
</comment>
<gene>
    <name evidence="8" type="ORF">OHA22_44540</name>
</gene>
<feature type="compositionally biased region" description="Basic and acidic residues" evidence="6">
    <location>
        <begin position="467"/>
        <end position="479"/>
    </location>
</feature>
<evidence type="ECO:0000256" key="3">
    <source>
        <dbReference type="ARBA" id="ARBA00022553"/>
    </source>
</evidence>
<dbReference type="Gene3D" id="3.30.565.10">
    <property type="entry name" value="Histidine kinase-like ATPase, C-terminal domain"/>
    <property type="match status" value="1"/>
</dbReference>
<keyword evidence="7" id="KW-1133">Transmembrane helix</keyword>
<dbReference type="PANTHER" id="PTHR45436">
    <property type="entry name" value="SENSOR HISTIDINE KINASE YKOH"/>
    <property type="match status" value="1"/>
</dbReference>
<dbReference type="AlphaFoldDB" id="A0AAU2AEY9"/>
<dbReference type="InterPro" id="IPR036890">
    <property type="entry name" value="HATPase_C_sf"/>
</dbReference>
<dbReference type="SUPFAM" id="SSF55874">
    <property type="entry name" value="ATPase domain of HSP90 chaperone/DNA topoisomerase II/histidine kinase"/>
    <property type="match status" value="1"/>
</dbReference>
<accession>A0AAU2AEY9</accession>
<feature type="compositionally biased region" description="Basic residues" evidence="6">
    <location>
        <begin position="12"/>
        <end position="21"/>
    </location>
</feature>
<keyword evidence="3" id="KW-0597">Phosphoprotein</keyword>
<evidence type="ECO:0000256" key="6">
    <source>
        <dbReference type="SAM" id="MobiDB-lite"/>
    </source>
</evidence>
<keyword evidence="7" id="KW-0472">Membrane</keyword>
<evidence type="ECO:0000256" key="7">
    <source>
        <dbReference type="SAM" id="Phobius"/>
    </source>
</evidence>
<feature type="transmembrane region" description="Helical" evidence="7">
    <location>
        <begin position="62"/>
        <end position="81"/>
    </location>
</feature>
<name>A0AAU2AEY9_9ACTN</name>
<evidence type="ECO:0000256" key="4">
    <source>
        <dbReference type="ARBA" id="ARBA00022679"/>
    </source>
</evidence>
<proteinExistence type="predicted"/>
<dbReference type="PANTHER" id="PTHR45436:SF5">
    <property type="entry name" value="SENSOR HISTIDINE KINASE TRCS"/>
    <property type="match status" value="1"/>
</dbReference>
<keyword evidence="4" id="KW-0808">Transferase</keyword>
<protein>
    <recommendedName>
        <fullName evidence="2">histidine kinase</fullName>
        <ecNumber evidence="2">2.7.13.3</ecNumber>
    </recommendedName>
</protein>
<feature type="region of interest" description="Disordered" evidence="6">
    <location>
        <begin position="1"/>
        <end position="21"/>
    </location>
</feature>
<dbReference type="InterPro" id="IPR050428">
    <property type="entry name" value="TCS_sensor_his_kinase"/>
</dbReference>
<evidence type="ECO:0000256" key="5">
    <source>
        <dbReference type="ARBA" id="ARBA00022777"/>
    </source>
</evidence>
<evidence type="ECO:0000256" key="1">
    <source>
        <dbReference type="ARBA" id="ARBA00000085"/>
    </source>
</evidence>
<evidence type="ECO:0000256" key="2">
    <source>
        <dbReference type="ARBA" id="ARBA00012438"/>
    </source>
</evidence>
<evidence type="ECO:0000313" key="8">
    <source>
        <dbReference type="EMBL" id="WTT22106.1"/>
    </source>
</evidence>
<keyword evidence="7" id="KW-0812">Transmembrane</keyword>
<dbReference type="EC" id="2.7.13.3" evidence="2"/>
<organism evidence="8">
    <name type="scientific">Streptomyces sp. NBC_00093</name>
    <dbReference type="NCBI Taxonomy" id="2975649"/>
    <lineage>
        <taxon>Bacteria</taxon>
        <taxon>Bacillati</taxon>
        <taxon>Actinomycetota</taxon>
        <taxon>Actinomycetes</taxon>
        <taxon>Kitasatosporales</taxon>
        <taxon>Streptomycetaceae</taxon>
        <taxon>Streptomyces</taxon>
    </lineage>
</organism>
<feature type="region of interest" description="Disordered" evidence="6">
    <location>
        <begin position="399"/>
        <end position="490"/>
    </location>
</feature>
<dbReference type="GO" id="GO:0005886">
    <property type="term" value="C:plasma membrane"/>
    <property type="evidence" value="ECO:0007669"/>
    <property type="project" value="TreeGrafter"/>
</dbReference>
<keyword evidence="8" id="KW-0067">ATP-binding</keyword>
<feature type="compositionally biased region" description="Pro residues" evidence="6">
    <location>
        <begin position="449"/>
        <end position="458"/>
    </location>
</feature>
<keyword evidence="8" id="KW-0547">Nucleotide-binding</keyword>